<evidence type="ECO:0000313" key="3">
    <source>
        <dbReference type="EMBL" id="GBB99600.1"/>
    </source>
</evidence>
<comment type="caution">
    <text evidence="3">The sequence shown here is derived from an EMBL/GenBank/DDBJ whole genome shotgun (WGS) entry which is preliminary data.</text>
</comment>
<sequence>MLGRVIIIVIGGGFASYCVITAFLTFFGKNPATLHLTKFFLFGYAAINAVLTPFGISGVLGAYSRKKTLVRAFTTFQWWLATFILIGLNIFNIVLSKRGKGDFILRCQNNLAKGQPDVDFSARCTAIADDAERATFIATCAIGGIMLFLGILLLIVGTREYSNISLEEETKNLLEKANFNENVETDELSPIPSNSNDANDIRNFNNIGTLPDVRYVPPNVKRKPSNPATVNADLARRQNNANINAVQNSGLRRNQTDPTGRNQTGPNFATPLYRNPTVPRNIPPKGLTRYPTNAMDRPTNRVNVTRQPTIGNAYASRNYVGMTSPTYPVVPPQRSLSTKPKQYLVNPPPPSYAPQFTASPPPIPEINDYNNYFGDYNDYNYKPKPYTQTTVPHLTRMGMK</sequence>
<proteinExistence type="predicted"/>
<feature type="transmembrane region" description="Helical" evidence="2">
    <location>
        <begin position="39"/>
        <end position="64"/>
    </location>
</feature>
<feature type="region of interest" description="Disordered" evidence="1">
    <location>
        <begin position="250"/>
        <end position="299"/>
    </location>
</feature>
<organism evidence="3 5">
    <name type="scientific">Rhizophagus clarus</name>
    <dbReference type="NCBI Taxonomy" id="94130"/>
    <lineage>
        <taxon>Eukaryota</taxon>
        <taxon>Fungi</taxon>
        <taxon>Fungi incertae sedis</taxon>
        <taxon>Mucoromycota</taxon>
        <taxon>Glomeromycotina</taxon>
        <taxon>Glomeromycetes</taxon>
        <taxon>Glomerales</taxon>
        <taxon>Glomeraceae</taxon>
        <taxon>Rhizophagus</taxon>
    </lineage>
</organism>
<gene>
    <name evidence="4" type="ORF">RCL2_000639500</name>
    <name evidence="3" type="ORF">RclHR1_03580007</name>
</gene>
<dbReference type="STRING" id="94130.A0A2Z6RCB1"/>
<keyword evidence="2" id="KW-0472">Membrane</keyword>
<evidence type="ECO:0000256" key="1">
    <source>
        <dbReference type="SAM" id="MobiDB-lite"/>
    </source>
</evidence>
<evidence type="ECO:0000256" key="2">
    <source>
        <dbReference type="SAM" id="Phobius"/>
    </source>
</evidence>
<dbReference type="EMBL" id="BEXD01002868">
    <property type="protein sequence ID" value="GBB99600.1"/>
    <property type="molecule type" value="Genomic_DNA"/>
</dbReference>
<reference evidence="4" key="2">
    <citation type="submission" date="2019-10" db="EMBL/GenBank/DDBJ databases">
        <title>Conservation and host-specific expression of non-tandemly repeated heterogenous ribosome RNA gene in arbuscular mycorrhizal fungi.</title>
        <authorList>
            <person name="Maeda T."/>
            <person name="Kobayashi Y."/>
            <person name="Nakagawa T."/>
            <person name="Ezawa T."/>
            <person name="Yamaguchi K."/>
            <person name="Bino T."/>
            <person name="Nishimoto Y."/>
            <person name="Shigenobu S."/>
            <person name="Kawaguchi M."/>
        </authorList>
    </citation>
    <scope>NUCLEOTIDE SEQUENCE</scope>
    <source>
        <strain evidence="4">HR1</strain>
    </source>
</reference>
<dbReference type="Proteomes" id="UP000615446">
    <property type="component" value="Unassembled WGS sequence"/>
</dbReference>
<feature type="transmembrane region" description="Helical" evidence="2">
    <location>
        <begin position="76"/>
        <end position="95"/>
    </location>
</feature>
<reference evidence="3 5" key="1">
    <citation type="submission" date="2017-11" db="EMBL/GenBank/DDBJ databases">
        <title>The genome of Rhizophagus clarus HR1 reveals common genetic basis of auxotrophy among arbuscular mycorrhizal fungi.</title>
        <authorList>
            <person name="Kobayashi Y."/>
        </authorList>
    </citation>
    <scope>NUCLEOTIDE SEQUENCE [LARGE SCALE GENOMIC DNA]</scope>
    <source>
        <strain evidence="3 5">HR1</strain>
    </source>
</reference>
<dbReference type="AlphaFoldDB" id="A0A2Z6RCB1"/>
<evidence type="ECO:0000313" key="4">
    <source>
        <dbReference type="EMBL" id="GES79082.1"/>
    </source>
</evidence>
<dbReference type="OrthoDB" id="2383230at2759"/>
<name>A0A2Z6RCB1_9GLOM</name>
<keyword evidence="2" id="KW-0812">Transmembrane</keyword>
<keyword evidence="2" id="KW-1133">Transmembrane helix</keyword>
<accession>A0A2Z6RCB1</accession>
<keyword evidence="5" id="KW-1185">Reference proteome</keyword>
<evidence type="ECO:0000313" key="5">
    <source>
        <dbReference type="Proteomes" id="UP000247702"/>
    </source>
</evidence>
<dbReference type="EMBL" id="BLAL01000043">
    <property type="protein sequence ID" value="GES79082.1"/>
    <property type="molecule type" value="Genomic_DNA"/>
</dbReference>
<feature type="transmembrane region" description="Helical" evidence="2">
    <location>
        <begin position="6"/>
        <end position="27"/>
    </location>
</feature>
<feature type="transmembrane region" description="Helical" evidence="2">
    <location>
        <begin position="136"/>
        <end position="156"/>
    </location>
</feature>
<protein>
    <submittedName>
        <fullName evidence="3">Uncharacterized protein</fullName>
    </submittedName>
</protein>
<dbReference type="Proteomes" id="UP000247702">
    <property type="component" value="Unassembled WGS sequence"/>
</dbReference>
<feature type="compositionally biased region" description="Polar residues" evidence="1">
    <location>
        <begin position="250"/>
        <end position="267"/>
    </location>
</feature>